<dbReference type="OrthoDB" id="5358475at2759"/>
<name>F2UKC8_SALR5</name>
<accession>F2UKC8</accession>
<dbReference type="PANTHER" id="PTHR31151:SF0">
    <property type="entry name" value="PROLINE-TRNA LIGASE (DUF1680)"/>
    <property type="match status" value="1"/>
</dbReference>
<reference evidence="3" key="1">
    <citation type="submission" date="2009-08" db="EMBL/GenBank/DDBJ databases">
        <title>Annotation of Salpingoeca rosetta.</title>
        <authorList>
            <consortium name="The Broad Institute Genome Sequencing Platform"/>
            <person name="Russ C."/>
            <person name="Cuomo C."/>
            <person name="Burger G."/>
            <person name="Gray M.W."/>
            <person name="Holland P.W.H."/>
            <person name="King N."/>
            <person name="Lang F.B.F."/>
            <person name="Roger A.J."/>
            <person name="Ruiz-Trillo I."/>
            <person name="Young S.K."/>
            <person name="Zeng Q."/>
            <person name="Gargeya S."/>
            <person name="Alvarado L."/>
            <person name="Berlin A."/>
            <person name="Chapman S.B."/>
            <person name="Chen Z."/>
            <person name="Freedman E."/>
            <person name="Gellesch M."/>
            <person name="Goldberg J."/>
            <person name="Griggs A."/>
            <person name="Gujja S."/>
            <person name="Heilman E."/>
            <person name="Heiman D."/>
            <person name="Howarth C."/>
            <person name="Mehta T."/>
            <person name="Neiman D."/>
            <person name="Pearson M."/>
            <person name="Roberts A."/>
            <person name="Saif S."/>
            <person name="Shea T."/>
            <person name="Shenoy N."/>
            <person name="Sisk P."/>
            <person name="Stolte C."/>
            <person name="Sykes S."/>
            <person name="White J."/>
            <person name="Yandava C."/>
            <person name="Haas B."/>
            <person name="Nusbaum C."/>
            <person name="Birren B."/>
        </authorList>
    </citation>
    <scope>NUCLEOTIDE SEQUENCE [LARGE SCALE GENOMIC DNA]</scope>
    <source>
        <strain evidence="3">ATCC 50818</strain>
    </source>
</reference>
<evidence type="ECO:0000313" key="3">
    <source>
        <dbReference type="EMBL" id="EGD77577.1"/>
    </source>
</evidence>
<feature type="domain" description="Non-reducing end beta-L-arabinofuranosidase-like GH127 catalytic" evidence="2">
    <location>
        <begin position="345"/>
        <end position="510"/>
    </location>
</feature>
<dbReference type="InParanoid" id="F2UKC8"/>
<dbReference type="Proteomes" id="UP000007799">
    <property type="component" value="Unassembled WGS sequence"/>
</dbReference>
<dbReference type="Pfam" id="PF07944">
    <property type="entry name" value="Beta-AFase-like_GH127_cat"/>
    <property type="match status" value="1"/>
</dbReference>
<dbReference type="InterPro" id="IPR012878">
    <property type="entry name" value="Beta-AFase-like_GH127_cat"/>
</dbReference>
<evidence type="ECO:0000256" key="1">
    <source>
        <dbReference type="SAM" id="SignalP"/>
    </source>
</evidence>
<dbReference type="AlphaFoldDB" id="F2UKC8"/>
<feature type="signal peptide" evidence="1">
    <location>
        <begin position="1"/>
        <end position="21"/>
    </location>
</feature>
<organism evidence="4">
    <name type="scientific">Salpingoeca rosetta (strain ATCC 50818 / BSB-021)</name>
    <dbReference type="NCBI Taxonomy" id="946362"/>
    <lineage>
        <taxon>Eukaryota</taxon>
        <taxon>Choanoflagellata</taxon>
        <taxon>Craspedida</taxon>
        <taxon>Salpingoecidae</taxon>
        <taxon>Salpingoeca</taxon>
    </lineage>
</organism>
<dbReference type="OMA" id="WERGPYW"/>
<dbReference type="GeneID" id="16071021"/>
<dbReference type="RefSeq" id="XP_004990465.1">
    <property type="nucleotide sequence ID" value="XM_004990408.1"/>
</dbReference>
<sequence length="754" mass="82553">MMPLLRVVVLVVAVAVGVVVGFNVDAAPLDQHERFASQRKGRSLTPRAYEPLPVGSITPKGWFLRQLKIQAEGLSGHLALFWPDIMSSSWIGGNADPGLHERTPYWLNGVVPLAALMKNAHEDQLAQARKDGSSGDPVCQEGVDMMYSDLTDLDVSRVNACHDLCVNTTACIAFVVDDCNKDKVHCWLKYAITAKNNATCRCFVTMTGAFSAQADKYISYILQHQKPSGWLGPDDDKSGNMYWSRFPVMLSLAMYAEANPSQAATIGTAMLAFMKEASKRMQSTPFSDWSAARGMDMALAVEWLIKNHPQGQDDFLFSFLDLVRKQTWDWETWFTNFTTGANPHGVNNAQALKSSAVWFVASGDEKMHESSRERMRNIDDYYGFASGVLFCADELLCEAAERKFPSRGTELCAVVESMFSYNTMFSVHGDVLFADRAERIAYNALPATWASPAGGDMWNHQYLQALNEINAAVNDVHVWTHDGPDAETYGLAPNYGCCTANFNQGWSKFAHMIVFTTQDGGIAIGAYAPLKAALPGGGEMDIITDYPFGDTVTINVTAHRAMPVHVRIPSWAYDAVMAVDGARVSATAGQMNKVNVSAGTTTITINLNPKIRVEHWFSEETISVHRGALLFSLPITPNYTVIGVHPFQSRDLQLLPTTEWRYALKVDPADPASSFHFNGGGYHPGTAPFNHTSWAVTITAQARVVPTWGLEKNSAAAPPASPACSNTSSCGPLVNVTLVPFGGTELRISEMPWA</sequence>
<dbReference type="STRING" id="946362.F2UKC8"/>
<feature type="chain" id="PRO_5003291179" description="Non-reducing end beta-L-arabinofuranosidase-like GH127 catalytic domain-containing protein" evidence="1">
    <location>
        <begin position="22"/>
        <end position="754"/>
    </location>
</feature>
<dbReference type="eggNOG" id="ENOG502QVKK">
    <property type="taxonomic scope" value="Eukaryota"/>
</dbReference>
<dbReference type="PANTHER" id="PTHR31151">
    <property type="entry name" value="PROLINE-TRNA LIGASE (DUF1680)"/>
    <property type="match status" value="1"/>
</dbReference>
<protein>
    <recommendedName>
        <fullName evidence="2">Non-reducing end beta-L-arabinofuranosidase-like GH127 catalytic domain-containing protein</fullName>
    </recommendedName>
</protein>
<evidence type="ECO:0000259" key="2">
    <source>
        <dbReference type="Pfam" id="PF07944"/>
    </source>
</evidence>
<evidence type="ECO:0000313" key="4">
    <source>
        <dbReference type="Proteomes" id="UP000007799"/>
    </source>
</evidence>
<gene>
    <name evidence="3" type="ORF">PTSG_08674</name>
</gene>
<dbReference type="Gene3D" id="3.50.4.10">
    <property type="entry name" value="Hepatocyte Growth Factor"/>
    <property type="match status" value="1"/>
</dbReference>
<keyword evidence="4" id="KW-1185">Reference proteome</keyword>
<dbReference type="KEGG" id="sre:PTSG_08674"/>
<proteinExistence type="predicted"/>
<dbReference type="EMBL" id="GL832978">
    <property type="protein sequence ID" value="EGD77577.1"/>
    <property type="molecule type" value="Genomic_DNA"/>
</dbReference>
<keyword evidence="1" id="KW-0732">Signal</keyword>